<dbReference type="Proteomes" id="UP001177670">
    <property type="component" value="Unassembled WGS sequence"/>
</dbReference>
<evidence type="ECO:0000313" key="1">
    <source>
        <dbReference type="EMBL" id="KAK1126229.1"/>
    </source>
</evidence>
<reference evidence="1" key="1">
    <citation type="submission" date="2021-10" db="EMBL/GenBank/DDBJ databases">
        <title>Melipona bicolor Genome sequencing and assembly.</title>
        <authorList>
            <person name="Araujo N.S."/>
            <person name="Arias M.C."/>
        </authorList>
    </citation>
    <scope>NUCLEOTIDE SEQUENCE</scope>
    <source>
        <strain evidence="1">USP_2M_L1-L4_2017</strain>
        <tissue evidence="1">Whole body</tissue>
    </source>
</reference>
<dbReference type="EMBL" id="JAHYIQ010000014">
    <property type="protein sequence ID" value="KAK1126229.1"/>
    <property type="molecule type" value="Genomic_DNA"/>
</dbReference>
<gene>
    <name evidence="1" type="ORF">K0M31_004862</name>
</gene>
<keyword evidence="2" id="KW-1185">Reference proteome</keyword>
<evidence type="ECO:0000313" key="2">
    <source>
        <dbReference type="Proteomes" id="UP001177670"/>
    </source>
</evidence>
<dbReference type="Pfam" id="PF01359">
    <property type="entry name" value="Transposase_1"/>
    <property type="match status" value="1"/>
</dbReference>
<sequence>MQSNQRSGSYKLICQIPFWRYDFTRQSTSINKRYSRKVKYITINCLPPPGEITKSSKLGVPHNLSERNKEDRMSAITGKNGLPMTITYVRKRQWLDKDQPPLPGPKANIHGKKILLCV</sequence>
<organism evidence="1 2">
    <name type="scientific">Melipona bicolor</name>
    <dbReference type="NCBI Taxonomy" id="60889"/>
    <lineage>
        <taxon>Eukaryota</taxon>
        <taxon>Metazoa</taxon>
        <taxon>Ecdysozoa</taxon>
        <taxon>Arthropoda</taxon>
        <taxon>Hexapoda</taxon>
        <taxon>Insecta</taxon>
        <taxon>Pterygota</taxon>
        <taxon>Neoptera</taxon>
        <taxon>Endopterygota</taxon>
        <taxon>Hymenoptera</taxon>
        <taxon>Apocrita</taxon>
        <taxon>Aculeata</taxon>
        <taxon>Apoidea</taxon>
        <taxon>Anthophila</taxon>
        <taxon>Apidae</taxon>
        <taxon>Melipona</taxon>
    </lineage>
</organism>
<accession>A0AA40FWD3</accession>
<dbReference type="InterPro" id="IPR001888">
    <property type="entry name" value="Transposase_1"/>
</dbReference>
<proteinExistence type="predicted"/>
<dbReference type="AlphaFoldDB" id="A0AA40FWD3"/>
<protein>
    <submittedName>
        <fullName evidence="1">Uncharacterized protein</fullName>
    </submittedName>
</protein>
<name>A0AA40FWD3_9HYME</name>
<comment type="caution">
    <text evidence="1">The sequence shown here is derived from an EMBL/GenBank/DDBJ whole genome shotgun (WGS) entry which is preliminary data.</text>
</comment>